<protein>
    <recommendedName>
        <fullName evidence="4">Metallo-beta-lactamase domain-containing protein</fullName>
    </recommendedName>
</protein>
<proteinExistence type="predicted"/>
<reference evidence="2 3" key="1">
    <citation type="submission" date="2024-10" db="EMBL/GenBank/DDBJ databases">
        <title>Updated reference genomes for cyclostephanoid diatoms.</title>
        <authorList>
            <person name="Roberts W.R."/>
            <person name="Alverson A.J."/>
        </authorList>
    </citation>
    <scope>NUCLEOTIDE SEQUENCE [LARGE SCALE GENOMIC DNA]</scope>
    <source>
        <strain evidence="2 3">AJA276-08</strain>
    </source>
</reference>
<evidence type="ECO:0000313" key="2">
    <source>
        <dbReference type="EMBL" id="KAL3768361.1"/>
    </source>
</evidence>
<evidence type="ECO:0000313" key="3">
    <source>
        <dbReference type="Proteomes" id="UP001530315"/>
    </source>
</evidence>
<sequence>MTTMSTIVLLALILSSLASMLLAFPQFVLGLILGPILKNRFWLVEFLYRYDVARWGHMKIIALALRRGKASSSAGAADDDASRNVGGSREGSRHAVPVPAGEEERTDGHSHTLHRRIVVVPDRVYVHPIPNFIDNVAYLIVCTPEEKSSSLPVIAILVDCGESDRILRHMERIYERYYMRDHPRSDASWAKRTNDGGNIGEPSDDGTTSGSAMATQPSGGMELYGILCTHHHHDHTAGIGPLMAELTTRRTKRRGGGGVIVTAGCGGGSGGRDGNRNRGGMTCGNSRSERPPSDVYESAPGNIVVVGGAAENVPHCNLFVKNGCFVPLPCVTVVDARGQCHRVNDMNAIVSIEVIGAPGHTRGSVVYALRNRKAPGVDVPIDDVDGSSPSRGLSLSSLASTSPSLQSHLFTGDVIFCGGCGVPFEADLEYPRDDHVKNPKALKRKHGSSALRPGAGAMSMERCFVEVLTRASKFLAVFEPPRAAASTAAAGGTITKTITTTLLYPGHEYTTDLLMRQFDLKTINAEIHWSKFSPSTFFEVASHYLVSAHRRGLPPDQRILTIPTPLERELIVNPNFRMLKRRGERLVDALMLWYEFGAKTIIPDGDDVVAGETNVRYGTASEKQKQSYPTVFTTVYTADLQSVVNNLRSGTLGALLAADQLESMHTKLDEKLVGRRPIPSTLPSHKNVYLGVVAMAMLGSSPSAVTVSDAIIMNLAPPVDSSDSILISKSRLIAALGGLGLLSSKDNSSPRLEDIIHLLWREAQLDCDVRKLEIEHPDGRDVECSIKYEDDIELGLLKLALFGVAFNQRTTKMCVPCFDEGPRYDGTSWVMGKLRRTNAELVRHDAKSCFACQQECGVSFPRSTEVCTYNGVKQD</sequence>
<dbReference type="InterPro" id="IPR036866">
    <property type="entry name" value="RibonucZ/Hydroxyglut_hydro"/>
</dbReference>
<evidence type="ECO:0008006" key="4">
    <source>
        <dbReference type="Google" id="ProtNLM"/>
    </source>
</evidence>
<comment type="caution">
    <text evidence="2">The sequence shown here is derived from an EMBL/GenBank/DDBJ whole genome shotgun (WGS) entry which is preliminary data.</text>
</comment>
<dbReference type="EMBL" id="JALLAZ020001680">
    <property type="protein sequence ID" value="KAL3768361.1"/>
    <property type="molecule type" value="Genomic_DNA"/>
</dbReference>
<gene>
    <name evidence="2" type="ORF">ACHAW5_005199</name>
</gene>
<evidence type="ECO:0000256" key="1">
    <source>
        <dbReference type="SAM" id="MobiDB-lite"/>
    </source>
</evidence>
<accession>A0ABD3MWR2</accession>
<dbReference type="Proteomes" id="UP001530315">
    <property type="component" value="Unassembled WGS sequence"/>
</dbReference>
<dbReference type="AlphaFoldDB" id="A0ABD3MWR2"/>
<keyword evidence="3" id="KW-1185">Reference proteome</keyword>
<feature type="region of interest" description="Disordered" evidence="1">
    <location>
        <begin position="187"/>
        <end position="216"/>
    </location>
</feature>
<name>A0ABD3MWR2_9STRA</name>
<feature type="region of interest" description="Disordered" evidence="1">
    <location>
        <begin position="268"/>
        <end position="296"/>
    </location>
</feature>
<feature type="region of interest" description="Disordered" evidence="1">
    <location>
        <begin position="73"/>
        <end position="110"/>
    </location>
</feature>
<feature type="compositionally biased region" description="Polar residues" evidence="1">
    <location>
        <begin position="205"/>
        <end position="216"/>
    </location>
</feature>
<dbReference type="PANTHER" id="PTHR11935">
    <property type="entry name" value="BETA LACTAMASE DOMAIN"/>
    <property type="match status" value="1"/>
</dbReference>
<organism evidence="2 3">
    <name type="scientific">Stephanodiscus triporus</name>
    <dbReference type="NCBI Taxonomy" id="2934178"/>
    <lineage>
        <taxon>Eukaryota</taxon>
        <taxon>Sar</taxon>
        <taxon>Stramenopiles</taxon>
        <taxon>Ochrophyta</taxon>
        <taxon>Bacillariophyta</taxon>
        <taxon>Coscinodiscophyceae</taxon>
        <taxon>Thalassiosirophycidae</taxon>
        <taxon>Stephanodiscales</taxon>
        <taxon>Stephanodiscaceae</taxon>
        <taxon>Stephanodiscus</taxon>
    </lineage>
</organism>
<dbReference type="PANTHER" id="PTHR11935:SF116">
    <property type="entry name" value="HYDROLASE PNKD-RELATED"/>
    <property type="match status" value="1"/>
</dbReference>
<dbReference type="SUPFAM" id="SSF56281">
    <property type="entry name" value="Metallo-hydrolase/oxidoreductase"/>
    <property type="match status" value="1"/>
</dbReference>
<dbReference type="Gene3D" id="3.60.15.10">
    <property type="entry name" value="Ribonuclease Z/Hydroxyacylglutathione hydrolase-like"/>
    <property type="match status" value="1"/>
</dbReference>